<proteinExistence type="predicted"/>
<protein>
    <recommendedName>
        <fullName evidence="3">DUF424 domain-containing protein</fullName>
    </recommendedName>
</protein>
<name>M0BM98_9EURY</name>
<dbReference type="OrthoDB" id="18015at2157"/>
<dbReference type="STRING" id="1227490.C479_07031"/>
<gene>
    <name evidence="1" type="ORF">C479_07031</name>
</gene>
<keyword evidence="2" id="KW-1185">Reference proteome</keyword>
<evidence type="ECO:0008006" key="3">
    <source>
        <dbReference type="Google" id="ProtNLM"/>
    </source>
</evidence>
<dbReference type="Pfam" id="PF04242">
    <property type="entry name" value="DUF424"/>
    <property type="match status" value="1"/>
</dbReference>
<comment type="caution">
    <text evidence="1">The sequence shown here is derived from an EMBL/GenBank/DDBJ whole genome shotgun (WGS) entry which is preliminary data.</text>
</comment>
<dbReference type="InterPro" id="IPR007355">
    <property type="entry name" value="DUF424"/>
</dbReference>
<accession>M0BM98</accession>
<dbReference type="AlphaFoldDB" id="M0BM98"/>
<reference evidence="1 2" key="1">
    <citation type="journal article" date="2014" name="PLoS Genet.">
        <title>Phylogenetically driven sequencing of extremely halophilic archaea reveals strategies for static and dynamic osmo-response.</title>
        <authorList>
            <person name="Becker E.A."/>
            <person name="Seitzer P.M."/>
            <person name="Tritt A."/>
            <person name="Larsen D."/>
            <person name="Krusor M."/>
            <person name="Yao A.I."/>
            <person name="Wu D."/>
            <person name="Madern D."/>
            <person name="Eisen J.A."/>
            <person name="Darling A.E."/>
            <person name="Facciotti M.T."/>
        </authorList>
    </citation>
    <scope>NUCLEOTIDE SEQUENCE [LARGE SCALE GENOMIC DNA]</scope>
    <source>
        <strain evidence="1 2">JCM 14624</strain>
    </source>
</reference>
<dbReference type="Proteomes" id="UP000011560">
    <property type="component" value="Unassembled WGS sequence"/>
</dbReference>
<dbReference type="Gene3D" id="3.30.1860.10">
    <property type="entry name" value="uncharacterized conserved protein from methanopyrus kandleri domain like"/>
    <property type="match status" value="1"/>
</dbReference>
<evidence type="ECO:0000313" key="2">
    <source>
        <dbReference type="Proteomes" id="UP000011560"/>
    </source>
</evidence>
<evidence type="ECO:0000313" key="1">
    <source>
        <dbReference type="EMBL" id="ELZ11597.1"/>
    </source>
</evidence>
<dbReference type="EMBL" id="AOIQ01000012">
    <property type="protein sequence ID" value="ELZ11597.1"/>
    <property type="molecule type" value="Genomic_DNA"/>
</dbReference>
<sequence>MTGENGETSEDGADTPVVCTKRETPEGTLVAVCDADILGETFEDGAVSLTVTEDFYGTEPVEPATARDALVRADVANIVGHEAVELAIEVGIVDEANVLDVGATVHAQSVRM</sequence>
<organism evidence="1 2">
    <name type="scientific">Halovivax asiaticus JCM 14624</name>
    <dbReference type="NCBI Taxonomy" id="1227490"/>
    <lineage>
        <taxon>Archaea</taxon>
        <taxon>Methanobacteriati</taxon>
        <taxon>Methanobacteriota</taxon>
        <taxon>Stenosarchaea group</taxon>
        <taxon>Halobacteria</taxon>
        <taxon>Halobacteriales</taxon>
        <taxon>Natrialbaceae</taxon>
        <taxon>Halovivax</taxon>
    </lineage>
</organism>
<dbReference type="RefSeq" id="WP_007699967.1">
    <property type="nucleotide sequence ID" value="NZ_AOIQ01000012.1"/>
</dbReference>